<organism evidence="1 2">
    <name type="scientific">Portunus trituberculatus</name>
    <name type="common">Swimming crab</name>
    <name type="synonym">Neptunus trituberculatus</name>
    <dbReference type="NCBI Taxonomy" id="210409"/>
    <lineage>
        <taxon>Eukaryota</taxon>
        <taxon>Metazoa</taxon>
        <taxon>Ecdysozoa</taxon>
        <taxon>Arthropoda</taxon>
        <taxon>Crustacea</taxon>
        <taxon>Multicrustacea</taxon>
        <taxon>Malacostraca</taxon>
        <taxon>Eumalacostraca</taxon>
        <taxon>Eucarida</taxon>
        <taxon>Decapoda</taxon>
        <taxon>Pleocyemata</taxon>
        <taxon>Brachyura</taxon>
        <taxon>Eubrachyura</taxon>
        <taxon>Portunoidea</taxon>
        <taxon>Portunidae</taxon>
        <taxon>Portuninae</taxon>
        <taxon>Portunus</taxon>
    </lineage>
</organism>
<protein>
    <submittedName>
        <fullName evidence="1">Uncharacterized protein</fullName>
    </submittedName>
</protein>
<name>A0A5B7JND2_PORTR</name>
<evidence type="ECO:0000313" key="1">
    <source>
        <dbReference type="EMBL" id="MPC95826.1"/>
    </source>
</evidence>
<dbReference type="EMBL" id="VSRR010103691">
    <property type="protein sequence ID" value="MPC95826.1"/>
    <property type="molecule type" value="Genomic_DNA"/>
</dbReference>
<accession>A0A5B7JND2</accession>
<comment type="caution">
    <text evidence="1">The sequence shown here is derived from an EMBL/GenBank/DDBJ whole genome shotgun (WGS) entry which is preliminary data.</text>
</comment>
<dbReference type="Proteomes" id="UP000324222">
    <property type="component" value="Unassembled WGS sequence"/>
</dbReference>
<proteinExistence type="predicted"/>
<keyword evidence="2" id="KW-1185">Reference proteome</keyword>
<evidence type="ECO:0000313" key="2">
    <source>
        <dbReference type="Proteomes" id="UP000324222"/>
    </source>
</evidence>
<reference evidence="1 2" key="1">
    <citation type="submission" date="2019-05" db="EMBL/GenBank/DDBJ databases">
        <title>Another draft genome of Portunus trituberculatus and its Hox gene families provides insights of decapod evolution.</title>
        <authorList>
            <person name="Jeong J.-H."/>
            <person name="Song I."/>
            <person name="Kim S."/>
            <person name="Choi T."/>
            <person name="Kim D."/>
            <person name="Ryu S."/>
            <person name="Kim W."/>
        </authorList>
    </citation>
    <scope>NUCLEOTIDE SEQUENCE [LARGE SCALE GENOMIC DNA]</scope>
    <source>
        <tissue evidence="1">Muscle</tissue>
    </source>
</reference>
<gene>
    <name evidence="1" type="ORF">E2C01_091054</name>
</gene>
<dbReference type="AlphaFoldDB" id="A0A5B7JND2"/>
<sequence>MPYHHHPHHHHYCHPYVYLAGHEGALSPETRQSGKISVINWRNTLENPADYPCGPWKIVVVKELR</sequence>